<dbReference type="CDD" id="cd00839">
    <property type="entry name" value="MPP_PAPs"/>
    <property type="match status" value="1"/>
</dbReference>
<evidence type="ECO:0000256" key="2">
    <source>
        <dbReference type="ARBA" id="ARBA00023180"/>
    </source>
</evidence>
<comment type="similarity">
    <text evidence="3">Belongs to the metallophosphoesterase superfamily. Purple acid phosphatase family.</text>
</comment>
<dbReference type="InterPro" id="IPR008963">
    <property type="entry name" value="Purple_acid_Pase-like_N"/>
</dbReference>
<evidence type="ECO:0000313" key="8">
    <source>
        <dbReference type="Proteomes" id="UP000001064"/>
    </source>
</evidence>
<dbReference type="EMBL" id="GL871265">
    <property type="protein sequence ID" value="EGC31257.1"/>
    <property type="molecule type" value="Genomic_DNA"/>
</dbReference>
<feature type="domain" description="Calcineurin-like phosphoesterase" evidence="4">
    <location>
        <begin position="137"/>
        <end position="335"/>
    </location>
</feature>
<accession>F0ZXR4</accession>
<dbReference type="VEuPathDB" id="AmoebaDB:DICPUDRAFT_40191"/>
<keyword evidence="8" id="KW-1185">Reference proteome</keyword>
<dbReference type="InterPro" id="IPR041792">
    <property type="entry name" value="MPP_PAP"/>
</dbReference>
<dbReference type="GeneID" id="10505967"/>
<dbReference type="Gene3D" id="3.60.21.10">
    <property type="match status" value="1"/>
</dbReference>
<dbReference type="GO" id="GO:0046872">
    <property type="term" value="F:metal ion binding"/>
    <property type="evidence" value="ECO:0007669"/>
    <property type="project" value="InterPro"/>
</dbReference>
<feature type="signal peptide" evidence="3">
    <location>
        <begin position="1"/>
        <end position="19"/>
    </location>
</feature>
<dbReference type="PANTHER" id="PTHR45867">
    <property type="entry name" value="PURPLE ACID PHOSPHATASE"/>
    <property type="match status" value="1"/>
</dbReference>
<dbReference type="OrthoDB" id="45007at2759"/>
<keyword evidence="1 3" id="KW-0732">Signal</keyword>
<feature type="chain" id="PRO_5005128797" description="Purple acid phosphatase" evidence="3">
    <location>
        <begin position="20"/>
        <end position="426"/>
    </location>
</feature>
<dbReference type="InParanoid" id="F0ZXR4"/>
<dbReference type="STRING" id="5786.F0ZXR4"/>
<dbReference type="Proteomes" id="UP000001064">
    <property type="component" value="Unassembled WGS sequence"/>
</dbReference>
<evidence type="ECO:0000256" key="3">
    <source>
        <dbReference type="RuleBase" id="RU361203"/>
    </source>
</evidence>
<evidence type="ECO:0000259" key="4">
    <source>
        <dbReference type="Pfam" id="PF00149"/>
    </source>
</evidence>
<dbReference type="Gene3D" id="2.60.40.380">
    <property type="entry name" value="Purple acid phosphatase-like, N-terminal"/>
    <property type="match status" value="1"/>
</dbReference>
<evidence type="ECO:0000256" key="1">
    <source>
        <dbReference type="ARBA" id="ARBA00022729"/>
    </source>
</evidence>
<dbReference type="PANTHER" id="PTHR45867:SF10">
    <property type="entry name" value="PURPLE ACID PHOSPHATASE"/>
    <property type="match status" value="1"/>
</dbReference>
<evidence type="ECO:0000259" key="6">
    <source>
        <dbReference type="Pfam" id="PF16656"/>
    </source>
</evidence>
<dbReference type="InterPro" id="IPR004843">
    <property type="entry name" value="Calcineurin-like_PHP"/>
</dbReference>
<dbReference type="RefSeq" id="XP_003292202.1">
    <property type="nucleotide sequence ID" value="XM_003292154.1"/>
</dbReference>
<dbReference type="Pfam" id="PF00149">
    <property type="entry name" value="Metallophos"/>
    <property type="match status" value="1"/>
</dbReference>
<dbReference type="eggNOG" id="KOG1378">
    <property type="taxonomic scope" value="Eukaryota"/>
</dbReference>
<dbReference type="InterPro" id="IPR015914">
    <property type="entry name" value="PAPs_N"/>
</dbReference>
<sequence length="426" mass="49184">MKFLLLLVLTICLVNVGLAKSVEPRGVKLALTKSSDSMRVTWWTEEKMLSPVVLYSTKMFTPERDSSFAVQAEAQKFDKSDYYGYPTTAVLPDLEESTTYFYYVGDKAQGVYSNQFNFTTGLINKERSNSFRPFKSIFFGDMGYGETYTTVDNILSRLDDDLSFVAHVGDIAYADVKNGGVLYGDQTVYNLFLDAIEPITSNKPYLVCPGNHDVFNDQSYYLKTWQMPTDKHKDSWYSFDYNGVRFVSFSSEHDWSVDSSQYKWIEKQLKSYRESNPDGWLVVYSHRPVYCSAKWKWCSSDNKKVYSLKKPFVKAIEKLLYKYNVNLYIGGHSHSVEYTYPVYKNQVMGDYDDPKATVHITVGTGGNVNRLLKWYDLPSWANDFRSSDNGFGVLNFVNETHLNWQFISNEEDNQVINEFYLAKGQF</sequence>
<gene>
    <name evidence="7" type="ORF">DICPUDRAFT_40191</name>
</gene>
<reference evidence="8" key="1">
    <citation type="journal article" date="2011" name="Genome Biol.">
        <title>Comparative genomics of the social amoebae Dictyostelium discoideum and Dictyostelium purpureum.</title>
        <authorList>
            <consortium name="US DOE Joint Genome Institute (JGI-PGF)"/>
            <person name="Sucgang R."/>
            <person name="Kuo A."/>
            <person name="Tian X."/>
            <person name="Salerno W."/>
            <person name="Parikh A."/>
            <person name="Feasley C.L."/>
            <person name="Dalin E."/>
            <person name="Tu H."/>
            <person name="Huang E."/>
            <person name="Barry K."/>
            <person name="Lindquist E."/>
            <person name="Shapiro H."/>
            <person name="Bruce D."/>
            <person name="Schmutz J."/>
            <person name="Salamov A."/>
            <person name="Fey P."/>
            <person name="Gaudet P."/>
            <person name="Anjard C."/>
            <person name="Babu M.M."/>
            <person name="Basu S."/>
            <person name="Bushmanova Y."/>
            <person name="van der Wel H."/>
            <person name="Katoh-Kurasawa M."/>
            <person name="Dinh C."/>
            <person name="Coutinho P.M."/>
            <person name="Saito T."/>
            <person name="Elias M."/>
            <person name="Schaap P."/>
            <person name="Kay R.R."/>
            <person name="Henrissat B."/>
            <person name="Eichinger L."/>
            <person name="Rivero F."/>
            <person name="Putnam N.H."/>
            <person name="West C.M."/>
            <person name="Loomis W.F."/>
            <person name="Chisholm R.L."/>
            <person name="Shaulsky G."/>
            <person name="Strassmann J.E."/>
            <person name="Queller D.C."/>
            <person name="Kuspa A."/>
            <person name="Grigoriev I.V."/>
        </authorList>
    </citation>
    <scope>NUCLEOTIDE SEQUENCE [LARGE SCALE GENOMIC DNA]</scope>
    <source>
        <strain evidence="8">QSDP1</strain>
    </source>
</reference>
<evidence type="ECO:0000259" key="5">
    <source>
        <dbReference type="Pfam" id="PF14008"/>
    </source>
</evidence>
<dbReference type="EC" id="3.1.3.2" evidence="3"/>
<dbReference type="Pfam" id="PF16656">
    <property type="entry name" value="Pur_ac_phosph_N"/>
    <property type="match status" value="1"/>
</dbReference>
<feature type="domain" description="Purple acid phosphatase N-terminal" evidence="6">
    <location>
        <begin position="24"/>
        <end position="120"/>
    </location>
</feature>
<dbReference type="SUPFAM" id="SSF56300">
    <property type="entry name" value="Metallo-dependent phosphatases"/>
    <property type="match status" value="1"/>
</dbReference>
<dbReference type="KEGG" id="dpp:DICPUDRAFT_40191"/>
<proteinExistence type="inferred from homology"/>
<dbReference type="InterPro" id="IPR029052">
    <property type="entry name" value="Metallo-depent_PP-like"/>
</dbReference>
<dbReference type="GO" id="GO:0003993">
    <property type="term" value="F:acid phosphatase activity"/>
    <property type="evidence" value="ECO:0007669"/>
    <property type="project" value="UniProtKB-EC"/>
</dbReference>
<dbReference type="OMA" id="LYFEHIT"/>
<feature type="domain" description="Purple acid phosphatase C-terminal" evidence="5">
    <location>
        <begin position="356"/>
        <end position="417"/>
    </location>
</feature>
<protein>
    <recommendedName>
        <fullName evidence="3">Purple acid phosphatase</fullName>
        <ecNumber evidence="3">3.1.3.2</ecNumber>
    </recommendedName>
</protein>
<dbReference type="InterPro" id="IPR025733">
    <property type="entry name" value="PAPs_C"/>
</dbReference>
<comment type="catalytic activity">
    <reaction evidence="3">
        <text>a phosphate monoester + H2O = an alcohol + phosphate</text>
        <dbReference type="Rhea" id="RHEA:15017"/>
        <dbReference type="ChEBI" id="CHEBI:15377"/>
        <dbReference type="ChEBI" id="CHEBI:30879"/>
        <dbReference type="ChEBI" id="CHEBI:43474"/>
        <dbReference type="ChEBI" id="CHEBI:67140"/>
        <dbReference type="EC" id="3.1.3.2"/>
    </reaction>
</comment>
<keyword evidence="2" id="KW-0325">Glycoprotein</keyword>
<dbReference type="Pfam" id="PF14008">
    <property type="entry name" value="Metallophos_C"/>
    <property type="match status" value="1"/>
</dbReference>
<evidence type="ECO:0000313" key="7">
    <source>
        <dbReference type="EMBL" id="EGC31257.1"/>
    </source>
</evidence>
<dbReference type="AlphaFoldDB" id="F0ZXR4"/>
<dbReference type="SUPFAM" id="SSF49363">
    <property type="entry name" value="Purple acid phosphatase, N-terminal domain"/>
    <property type="match status" value="1"/>
</dbReference>
<organism evidence="7 8">
    <name type="scientific">Dictyostelium purpureum</name>
    <name type="common">Slime mold</name>
    <dbReference type="NCBI Taxonomy" id="5786"/>
    <lineage>
        <taxon>Eukaryota</taxon>
        <taxon>Amoebozoa</taxon>
        <taxon>Evosea</taxon>
        <taxon>Eumycetozoa</taxon>
        <taxon>Dictyostelia</taxon>
        <taxon>Dictyosteliales</taxon>
        <taxon>Dictyosteliaceae</taxon>
        <taxon>Dictyostelium</taxon>
    </lineage>
</organism>
<name>F0ZXR4_DICPU</name>
<keyword evidence="3" id="KW-0378">Hydrolase</keyword>